<keyword evidence="1" id="KW-0677">Repeat</keyword>
<evidence type="ECO:0000256" key="1">
    <source>
        <dbReference type="ARBA" id="ARBA00022737"/>
    </source>
</evidence>
<name>A0AAU9IA63_9CILI</name>
<evidence type="ECO:0000259" key="4">
    <source>
        <dbReference type="PROSITE" id="PS50090"/>
    </source>
</evidence>
<dbReference type="Gene3D" id="1.10.10.60">
    <property type="entry name" value="Homeodomain-like"/>
    <property type="match status" value="2"/>
</dbReference>
<dbReference type="InterPro" id="IPR017930">
    <property type="entry name" value="Myb_dom"/>
</dbReference>
<organism evidence="6 7">
    <name type="scientific">Blepharisma stoltei</name>
    <dbReference type="NCBI Taxonomy" id="1481888"/>
    <lineage>
        <taxon>Eukaryota</taxon>
        <taxon>Sar</taxon>
        <taxon>Alveolata</taxon>
        <taxon>Ciliophora</taxon>
        <taxon>Postciliodesmatophora</taxon>
        <taxon>Heterotrichea</taxon>
        <taxon>Heterotrichida</taxon>
        <taxon>Blepharismidae</taxon>
        <taxon>Blepharisma</taxon>
    </lineage>
</organism>
<dbReference type="GO" id="GO:0000981">
    <property type="term" value="F:DNA-binding transcription factor activity, RNA polymerase II-specific"/>
    <property type="evidence" value="ECO:0007669"/>
    <property type="project" value="TreeGrafter"/>
</dbReference>
<dbReference type="PROSITE" id="PS50090">
    <property type="entry name" value="MYB_LIKE"/>
    <property type="match status" value="2"/>
</dbReference>
<dbReference type="PANTHER" id="PTHR45614">
    <property type="entry name" value="MYB PROTEIN-RELATED"/>
    <property type="match status" value="1"/>
</dbReference>
<comment type="caution">
    <text evidence="6">The sequence shown here is derived from an EMBL/GenBank/DDBJ whole genome shotgun (WGS) entry which is preliminary data.</text>
</comment>
<dbReference type="EMBL" id="CAJZBQ010000002">
    <property type="protein sequence ID" value="CAG9310311.1"/>
    <property type="molecule type" value="Genomic_DNA"/>
</dbReference>
<proteinExistence type="predicted"/>
<evidence type="ECO:0000313" key="7">
    <source>
        <dbReference type="Proteomes" id="UP001162131"/>
    </source>
</evidence>
<keyword evidence="2" id="KW-0238">DNA-binding</keyword>
<evidence type="ECO:0008006" key="8">
    <source>
        <dbReference type="Google" id="ProtNLM"/>
    </source>
</evidence>
<dbReference type="AlphaFoldDB" id="A0AAU9IA63"/>
<evidence type="ECO:0000313" key="6">
    <source>
        <dbReference type="EMBL" id="CAG9310311.1"/>
    </source>
</evidence>
<dbReference type="GO" id="GO:0005634">
    <property type="term" value="C:nucleus"/>
    <property type="evidence" value="ECO:0007669"/>
    <property type="project" value="TreeGrafter"/>
</dbReference>
<dbReference type="FunFam" id="1.10.10.60:FF:000010">
    <property type="entry name" value="Transcriptional activator Myb isoform A"/>
    <property type="match status" value="1"/>
</dbReference>
<feature type="domain" description="HTH myb-type" evidence="5">
    <location>
        <begin position="63"/>
        <end position="113"/>
    </location>
</feature>
<dbReference type="CDD" id="cd00167">
    <property type="entry name" value="SANT"/>
    <property type="match status" value="2"/>
</dbReference>
<evidence type="ECO:0000259" key="5">
    <source>
        <dbReference type="PROSITE" id="PS51294"/>
    </source>
</evidence>
<sequence length="327" mass="37748">MSHTERKVWSQEEDDAIQDLVDEFGDKNWILIAEKLVEKFQIQGRTGKQCRERWHNHIDPGLKKAGWTKEEENILFQKQKIFGNRWSEIARYLPGRSDNSIKNQFYSTVRKNLRKYNRNKPTDKRIVGSLKQLLQNPEIAKILITYSGPHEDLKDPDTKKSKKNKNLRKASINTEEVNNEASSILQSLYDDSKEKTENPAPPKLEKIKELELKIDSATPIASLNSTTPLIGQTSTFRGAHVFNFPEDSTMYYNWDGYNAGELDGIHGPDSQQDSMPFQKFDSLQGSSRSETLNFLRQMQSPHANTFILPPFSPMDSFQHYLSPRNNK</sequence>
<reference evidence="6" key="1">
    <citation type="submission" date="2021-09" db="EMBL/GenBank/DDBJ databases">
        <authorList>
            <consortium name="AG Swart"/>
            <person name="Singh M."/>
            <person name="Singh A."/>
            <person name="Seah K."/>
            <person name="Emmerich C."/>
        </authorList>
    </citation>
    <scope>NUCLEOTIDE SEQUENCE</scope>
    <source>
        <strain evidence="6">ATCC30299</strain>
    </source>
</reference>
<feature type="domain" description="Myb-like" evidence="4">
    <location>
        <begin position="59"/>
        <end position="109"/>
    </location>
</feature>
<dbReference type="Pfam" id="PF13921">
    <property type="entry name" value="Myb_DNA-bind_6"/>
    <property type="match status" value="1"/>
</dbReference>
<dbReference type="SUPFAM" id="SSF46689">
    <property type="entry name" value="Homeodomain-like"/>
    <property type="match status" value="1"/>
</dbReference>
<keyword evidence="7" id="KW-1185">Reference proteome</keyword>
<gene>
    <name evidence="6" type="ORF">BSTOLATCC_MIC1163</name>
</gene>
<feature type="domain" description="HTH myb-type" evidence="5">
    <location>
        <begin position="1"/>
        <end position="62"/>
    </location>
</feature>
<dbReference type="InterPro" id="IPR009057">
    <property type="entry name" value="Homeodomain-like_sf"/>
</dbReference>
<dbReference type="SMART" id="SM00717">
    <property type="entry name" value="SANT"/>
    <property type="match status" value="2"/>
</dbReference>
<dbReference type="GO" id="GO:0000978">
    <property type="term" value="F:RNA polymerase II cis-regulatory region sequence-specific DNA binding"/>
    <property type="evidence" value="ECO:0007669"/>
    <property type="project" value="TreeGrafter"/>
</dbReference>
<accession>A0AAU9IA63</accession>
<evidence type="ECO:0000256" key="2">
    <source>
        <dbReference type="ARBA" id="ARBA00023125"/>
    </source>
</evidence>
<feature type="region of interest" description="Disordered" evidence="3">
    <location>
        <begin position="150"/>
        <end position="178"/>
    </location>
</feature>
<feature type="domain" description="Myb-like" evidence="4">
    <location>
        <begin position="1"/>
        <end position="58"/>
    </location>
</feature>
<feature type="compositionally biased region" description="Basic and acidic residues" evidence="3">
    <location>
        <begin position="150"/>
        <end position="159"/>
    </location>
</feature>
<dbReference type="PANTHER" id="PTHR45614:SF25">
    <property type="entry name" value="MYB PROTEIN"/>
    <property type="match status" value="1"/>
</dbReference>
<dbReference type="InterPro" id="IPR001005">
    <property type="entry name" value="SANT/Myb"/>
</dbReference>
<evidence type="ECO:0000256" key="3">
    <source>
        <dbReference type="SAM" id="MobiDB-lite"/>
    </source>
</evidence>
<dbReference type="PROSITE" id="PS51294">
    <property type="entry name" value="HTH_MYB"/>
    <property type="match status" value="2"/>
</dbReference>
<dbReference type="InterPro" id="IPR050560">
    <property type="entry name" value="MYB_TF"/>
</dbReference>
<dbReference type="Proteomes" id="UP001162131">
    <property type="component" value="Unassembled WGS sequence"/>
</dbReference>
<protein>
    <recommendedName>
        <fullName evidence="8">Myb-like DNA-binding domain containing protein</fullName>
    </recommendedName>
</protein>